<reference evidence="1 2" key="1">
    <citation type="journal article" date="2019" name="Environ. Microbiol.">
        <title>At the nexus of three kingdoms: the genome of the mycorrhizal fungus Gigaspora margarita provides insights into plant, endobacterial and fungal interactions.</title>
        <authorList>
            <person name="Venice F."/>
            <person name="Ghignone S."/>
            <person name="Salvioli di Fossalunga A."/>
            <person name="Amselem J."/>
            <person name="Novero M."/>
            <person name="Xianan X."/>
            <person name="Sedzielewska Toro K."/>
            <person name="Morin E."/>
            <person name="Lipzen A."/>
            <person name="Grigoriev I.V."/>
            <person name="Henrissat B."/>
            <person name="Martin F.M."/>
            <person name="Bonfante P."/>
        </authorList>
    </citation>
    <scope>NUCLEOTIDE SEQUENCE [LARGE SCALE GENOMIC DNA]</scope>
    <source>
        <strain evidence="1 2">BEG34</strain>
    </source>
</reference>
<dbReference type="EMBL" id="WTPW01001464">
    <property type="protein sequence ID" value="KAF0433768.1"/>
    <property type="molecule type" value="Genomic_DNA"/>
</dbReference>
<comment type="caution">
    <text evidence="1">The sequence shown here is derived from an EMBL/GenBank/DDBJ whole genome shotgun (WGS) entry which is preliminary data.</text>
</comment>
<proteinExistence type="predicted"/>
<accession>A0A8H3X8T8</accession>
<protein>
    <submittedName>
        <fullName evidence="1">Uncharacterized protein</fullName>
    </submittedName>
</protein>
<evidence type="ECO:0000313" key="2">
    <source>
        <dbReference type="Proteomes" id="UP000439903"/>
    </source>
</evidence>
<sequence length="80" mass="9274">MNEFCNVDNYYNVIVKVINSTFNEYGEQYFVTMDNNFVKDLLVREPLKGIHDDEVVMGSVRLTIDASKTFLARSEDNKSE</sequence>
<organism evidence="1 2">
    <name type="scientific">Gigaspora margarita</name>
    <dbReference type="NCBI Taxonomy" id="4874"/>
    <lineage>
        <taxon>Eukaryota</taxon>
        <taxon>Fungi</taxon>
        <taxon>Fungi incertae sedis</taxon>
        <taxon>Mucoromycota</taxon>
        <taxon>Glomeromycotina</taxon>
        <taxon>Glomeromycetes</taxon>
        <taxon>Diversisporales</taxon>
        <taxon>Gigasporaceae</taxon>
        <taxon>Gigaspora</taxon>
    </lineage>
</organism>
<dbReference type="AlphaFoldDB" id="A0A8H3X8T8"/>
<evidence type="ECO:0000313" key="1">
    <source>
        <dbReference type="EMBL" id="KAF0433768.1"/>
    </source>
</evidence>
<gene>
    <name evidence="1" type="ORF">F8M41_004987</name>
</gene>
<dbReference type="Proteomes" id="UP000439903">
    <property type="component" value="Unassembled WGS sequence"/>
</dbReference>
<name>A0A8H3X8T8_GIGMA</name>
<dbReference type="OrthoDB" id="2438981at2759"/>
<keyword evidence="2" id="KW-1185">Reference proteome</keyword>